<dbReference type="PANTHER" id="PTHR43133">
    <property type="entry name" value="RNA POLYMERASE ECF-TYPE SIGMA FACTO"/>
    <property type="match status" value="1"/>
</dbReference>
<protein>
    <submittedName>
        <fullName evidence="7">Sigma-70 family RNA polymerase sigma factor</fullName>
    </submittedName>
</protein>
<dbReference type="InterPro" id="IPR013324">
    <property type="entry name" value="RNA_pol_sigma_r3/r4-like"/>
</dbReference>
<dbReference type="AlphaFoldDB" id="A0AAW9AEL6"/>
<evidence type="ECO:0000313" key="8">
    <source>
        <dbReference type="Proteomes" id="UP001271648"/>
    </source>
</evidence>
<name>A0AAW9AEL6_9BACL</name>
<feature type="domain" description="RNA polymerase sigma factor 70 region 4 type 2" evidence="6">
    <location>
        <begin position="108"/>
        <end position="154"/>
    </location>
</feature>
<dbReference type="InterPro" id="IPR014284">
    <property type="entry name" value="RNA_pol_sigma-70_dom"/>
</dbReference>
<keyword evidence="2" id="KW-0805">Transcription regulation</keyword>
<comment type="caution">
    <text evidence="7">The sequence shown here is derived from an EMBL/GenBank/DDBJ whole genome shotgun (WGS) entry which is preliminary data.</text>
</comment>
<accession>A0AAW9AEL6</accession>
<dbReference type="GO" id="GO:0016987">
    <property type="term" value="F:sigma factor activity"/>
    <property type="evidence" value="ECO:0007669"/>
    <property type="project" value="UniProtKB-KW"/>
</dbReference>
<dbReference type="SUPFAM" id="SSF88659">
    <property type="entry name" value="Sigma3 and sigma4 domains of RNA polymerase sigma factors"/>
    <property type="match status" value="1"/>
</dbReference>
<evidence type="ECO:0000256" key="2">
    <source>
        <dbReference type="ARBA" id="ARBA00023015"/>
    </source>
</evidence>
<dbReference type="InterPro" id="IPR039425">
    <property type="entry name" value="RNA_pol_sigma-70-like"/>
</dbReference>
<dbReference type="NCBIfam" id="TIGR02937">
    <property type="entry name" value="sigma70-ECF"/>
    <property type="match status" value="1"/>
</dbReference>
<dbReference type="Pfam" id="PF08281">
    <property type="entry name" value="Sigma70_r4_2"/>
    <property type="match status" value="1"/>
</dbReference>
<dbReference type="InterPro" id="IPR013325">
    <property type="entry name" value="RNA_pol_sigma_r2"/>
</dbReference>
<comment type="similarity">
    <text evidence="1">Belongs to the sigma-70 factor family. ECF subfamily.</text>
</comment>
<dbReference type="InterPro" id="IPR013249">
    <property type="entry name" value="RNA_pol_sigma70_r4_t2"/>
</dbReference>
<dbReference type="Gene3D" id="1.10.10.10">
    <property type="entry name" value="Winged helix-like DNA-binding domain superfamily/Winged helix DNA-binding domain"/>
    <property type="match status" value="1"/>
</dbReference>
<keyword evidence="4" id="KW-0804">Transcription</keyword>
<evidence type="ECO:0000256" key="4">
    <source>
        <dbReference type="ARBA" id="ARBA00023163"/>
    </source>
</evidence>
<dbReference type="GO" id="GO:0006352">
    <property type="term" value="P:DNA-templated transcription initiation"/>
    <property type="evidence" value="ECO:0007669"/>
    <property type="project" value="InterPro"/>
</dbReference>
<dbReference type="Proteomes" id="UP001271648">
    <property type="component" value="Unassembled WGS sequence"/>
</dbReference>
<dbReference type="CDD" id="cd06171">
    <property type="entry name" value="Sigma70_r4"/>
    <property type="match status" value="1"/>
</dbReference>
<dbReference type="GO" id="GO:0003677">
    <property type="term" value="F:DNA binding"/>
    <property type="evidence" value="ECO:0007669"/>
    <property type="project" value="InterPro"/>
</dbReference>
<evidence type="ECO:0000259" key="6">
    <source>
        <dbReference type="Pfam" id="PF08281"/>
    </source>
</evidence>
<dbReference type="RefSeq" id="WP_283734262.1">
    <property type="nucleotide sequence ID" value="NZ_CP125968.1"/>
</dbReference>
<dbReference type="Pfam" id="PF04542">
    <property type="entry name" value="Sigma70_r2"/>
    <property type="match status" value="1"/>
</dbReference>
<gene>
    <name evidence="7" type="ORF">QTL97_17150</name>
</gene>
<proteinExistence type="inferred from homology"/>
<feature type="domain" description="RNA polymerase sigma-70 region 2" evidence="5">
    <location>
        <begin position="11"/>
        <end position="72"/>
    </location>
</feature>
<evidence type="ECO:0000256" key="3">
    <source>
        <dbReference type="ARBA" id="ARBA00023082"/>
    </source>
</evidence>
<evidence type="ECO:0000313" key="7">
    <source>
        <dbReference type="EMBL" id="MDW0118654.1"/>
    </source>
</evidence>
<evidence type="ECO:0000256" key="1">
    <source>
        <dbReference type="ARBA" id="ARBA00010641"/>
    </source>
</evidence>
<dbReference type="InterPro" id="IPR036388">
    <property type="entry name" value="WH-like_DNA-bd_sf"/>
</dbReference>
<dbReference type="InterPro" id="IPR007627">
    <property type="entry name" value="RNA_pol_sigma70_r2"/>
</dbReference>
<sequence length="169" mass="20228">MDQDELAKIMNAHGEHLLKMAFFYVRDRELAKDIVQEVFISFNASTNYEERGTLRAYLTKLTVNRCKDHLRSWSFRNLLFTDDWVETIHRQQDPLVLKEERTELAISIMKLPLKYREVLIFYYYEGYKIKEIAAFLGLSENTVKARMVKARKLLREKLRSEDWEVLSNE</sequence>
<dbReference type="SUPFAM" id="SSF88946">
    <property type="entry name" value="Sigma2 domain of RNA polymerase sigma factors"/>
    <property type="match status" value="1"/>
</dbReference>
<dbReference type="Gene3D" id="1.10.1740.10">
    <property type="match status" value="1"/>
</dbReference>
<evidence type="ECO:0000259" key="5">
    <source>
        <dbReference type="Pfam" id="PF04542"/>
    </source>
</evidence>
<dbReference type="EMBL" id="JAUBDJ010000015">
    <property type="protein sequence ID" value="MDW0118654.1"/>
    <property type="molecule type" value="Genomic_DNA"/>
</dbReference>
<keyword evidence="3" id="KW-0731">Sigma factor</keyword>
<keyword evidence="8" id="KW-1185">Reference proteome</keyword>
<organism evidence="7 8">
    <name type="scientific">Sporosarcina thermotolerans</name>
    <dbReference type="NCBI Taxonomy" id="633404"/>
    <lineage>
        <taxon>Bacteria</taxon>
        <taxon>Bacillati</taxon>
        <taxon>Bacillota</taxon>
        <taxon>Bacilli</taxon>
        <taxon>Bacillales</taxon>
        <taxon>Caryophanaceae</taxon>
        <taxon>Sporosarcina</taxon>
    </lineage>
</organism>
<dbReference type="PANTHER" id="PTHR43133:SF60">
    <property type="entry name" value="RNA POLYMERASE SIGMA FACTOR SIGV"/>
    <property type="match status" value="1"/>
</dbReference>
<reference evidence="7 8" key="1">
    <citation type="submission" date="2023-06" db="EMBL/GenBank/DDBJ databases">
        <title>Sporosarcina sp. nov., isolated from Korean traditional fermented seafood 'Jeotgal'.</title>
        <authorList>
            <person name="Yang A.I."/>
            <person name="Shin N.-R."/>
        </authorList>
    </citation>
    <scope>NUCLEOTIDE SEQUENCE [LARGE SCALE GENOMIC DNA]</scope>
    <source>
        <strain evidence="7 8">KCTC43456</strain>
    </source>
</reference>